<dbReference type="EMBL" id="JAPDFW010000055">
    <property type="protein sequence ID" value="KAJ5077975.1"/>
    <property type="molecule type" value="Genomic_DNA"/>
</dbReference>
<name>A0A9Q0LVC8_ANAIG</name>
<sequence>MGKSFYVLQFNDLFQSNSFVQTFNQIQSYSLTQKISENIENYFYFLLLDSVTEKPIFGSTVYIQDEGIQIVYPNENIFIAYNNFSKVLKNSEKSSQIKLFLEENKWMLFVCQNKQGLTNFFNHFHTKRDAKLKELGISVYLGSEEQKKLEQIFQNQNQDEIEIPGEKENIPKNTKSYPVIFIENIGKLTLAKMWIESNLEIPSFDLMFFSETKKTNFPIRFNSLLKKHPEDELKCKFQTDSASLIFKFLNSKERDDFIQEFLTFKSSIPQISPFQLKF</sequence>
<reference evidence="1" key="1">
    <citation type="submission" date="2022-10" db="EMBL/GenBank/DDBJ databases">
        <title>Novel sulphate-reducing endosymbionts in the free-living metamonad Anaeramoeba.</title>
        <authorList>
            <person name="Jerlstrom-Hultqvist J."/>
            <person name="Cepicka I."/>
            <person name="Gallot-Lavallee L."/>
            <person name="Salas-Leiva D."/>
            <person name="Curtis B.A."/>
            <person name="Zahonova K."/>
            <person name="Pipaliya S."/>
            <person name="Dacks J."/>
            <person name="Roger A.J."/>
        </authorList>
    </citation>
    <scope>NUCLEOTIDE SEQUENCE</scope>
    <source>
        <strain evidence="1">BMAN</strain>
    </source>
</reference>
<keyword evidence="2" id="KW-1185">Reference proteome</keyword>
<evidence type="ECO:0000313" key="1">
    <source>
        <dbReference type="EMBL" id="KAJ5077975.1"/>
    </source>
</evidence>
<gene>
    <name evidence="1" type="ORF">M0811_05232</name>
</gene>
<dbReference type="Proteomes" id="UP001149090">
    <property type="component" value="Unassembled WGS sequence"/>
</dbReference>
<comment type="caution">
    <text evidence="1">The sequence shown here is derived from an EMBL/GenBank/DDBJ whole genome shotgun (WGS) entry which is preliminary data.</text>
</comment>
<evidence type="ECO:0000313" key="2">
    <source>
        <dbReference type="Proteomes" id="UP001149090"/>
    </source>
</evidence>
<organism evidence="1 2">
    <name type="scientific">Anaeramoeba ignava</name>
    <name type="common">Anaerobic marine amoeba</name>
    <dbReference type="NCBI Taxonomy" id="1746090"/>
    <lineage>
        <taxon>Eukaryota</taxon>
        <taxon>Metamonada</taxon>
        <taxon>Anaeramoebidae</taxon>
        <taxon>Anaeramoeba</taxon>
    </lineage>
</organism>
<accession>A0A9Q0LVC8</accession>
<proteinExistence type="predicted"/>
<dbReference type="AlphaFoldDB" id="A0A9Q0LVC8"/>
<protein>
    <submittedName>
        <fullName evidence="1">Uncharacterized protein</fullName>
    </submittedName>
</protein>